<evidence type="ECO:0000313" key="19">
    <source>
        <dbReference type="Proteomes" id="UP000724149"/>
    </source>
</evidence>
<evidence type="ECO:0000256" key="3">
    <source>
        <dbReference type="ARBA" id="ARBA00012374"/>
    </source>
</evidence>
<feature type="transmembrane region" description="Helical" evidence="17">
    <location>
        <begin position="123"/>
        <end position="142"/>
    </location>
</feature>
<sequence>MSVWQAILQGMIQGLTEFLPVSSSGHLSIFQYFTGLSGESGAFFSIVLHLGTLFAVILAFFPTIWGLICEAFAMLGDIFRGRFTFRRVSPKRKMIFLLIVSLLPLVFVVFLKDFYESFSTDDGIIVEGLCLIVTGILLTLACQCPDTGKNAASMKYSDALAIGLAQAIAPMPGISRSGSTVAVGMMMGLGKKFAVTFSFIMGIPAVLGAVILEIPEVVKNGLALPLHIVIIGFVTSLVFGLLAIALVNRLVVSDKFRYFAYYTLIAGAIVVILGIIELFSGHVIQQAITGMLA</sequence>
<name>A0ABS2GL51_9FIRM</name>
<keyword evidence="12 17" id="KW-0046">Antibiotic resistance</keyword>
<evidence type="ECO:0000256" key="17">
    <source>
        <dbReference type="HAMAP-Rule" id="MF_01006"/>
    </source>
</evidence>
<proteinExistence type="inferred from homology"/>
<evidence type="ECO:0000313" key="18">
    <source>
        <dbReference type="EMBL" id="MBM6922444.1"/>
    </source>
</evidence>
<keyword evidence="13 17" id="KW-0961">Cell wall biogenesis/degradation</keyword>
<dbReference type="PANTHER" id="PTHR30622:SF2">
    <property type="entry name" value="UNDECAPRENYL-DIPHOSPHATASE"/>
    <property type="match status" value="1"/>
</dbReference>
<evidence type="ECO:0000256" key="12">
    <source>
        <dbReference type="ARBA" id="ARBA00023251"/>
    </source>
</evidence>
<evidence type="ECO:0000256" key="4">
    <source>
        <dbReference type="ARBA" id="ARBA00021581"/>
    </source>
</evidence>
<dbReference type="Pfam" id="PF02673">
    <property type="entry name" value="BacA"/>
    <property type="match status" value="1"/>
</dbReference>
<dbReference type="EMBL" id="JACSNR010000001">
    <property type="protein sequence ID" value="MBM6922444.1"/>
    <property type="molecule type" value="Genomic_DNA"/>
</dbReference>
<keyword evidence="9 17" id="KW-0573">Peptidoglycan synthesis</keyword>
<comment type="function">
    <text evidence="17">Catalyzes the dephosphorylation of undecaprenyl diphosphate (UPP). Confers resistance to bacitracin.</text>
</comment>
<feature type="transmembrane region" description="Helical" evidence="17">
    <location>
        <begin position="259"/>
        <end position="284"/>
    </location>
</feature>
<evidence type="ECO:0000256" key="14">
    <source>
        <dbReference type="ARBA" id="ARBA00032707"/>
    </source>
</evidence>
<feature type="transmembrane region" description="Helical" evidence="17">
    <location>
        <begin position="42"/>
        <end position="73"/>
    </location>
</feature>
<evidence type="ECO:0000256" key="15">
    <source>
        <dbReference type="ARBA" id="ARBA00032932"/>
    </source>
</evidence>
<evidence type="ECO:0000256" key="6">
    <source>
        <dbReference type="ARBA" id="ARBA00022692"/>
    </source>
</evidence>
<evidence type="ECO:0000256" key="10">
    <source>
        <dbReference type="ARBA" id="ARBA00022989"/>
    </source>
</evidence>
<feature type="transmembrane region" description="Helical" evidence="17">
    <location>
        <begin position="224"/>
        <end position="247"/>
    </location>
</feature>
<feature type="transmembrane region" description="Helical" evidence="17">
    <location>
        <begin position="193"/>
        <end position="212"/>
    </location>
</feature>
<evidence type="ECO:0000256" key="9">
    <source>
        <dbReference type="ARBA" id="ARBA00022984"/>
    </source>
</evidence>
<evidence type="ECO:0000256" key="11">
    <source>
        <dbReference type="ARBA" id="ARBA00023136"/>
    </source>
</evidence>
<dbReference type="InterPro" id="IPR003824">
    <property type="entry name" value="UppP"/>
</dbReference>
<evidence type="ECO:0000256" key="2">
    <source>
        <dbReference type="ARBA" id="ARBA00010621"/>
    </source>
</evidence>
<dbReference type="RefSeq" id="WP_204719390.1">
    <property type="nucleotide sequence ID" value="NZ_JACSNR010000001.1"/>
</dbReference>
<gene>
    <name evidence="17" type="primary">uppP</name>
    <name evidence="18" type="ORF">H9X81_01875</name>
</gene>
<comment type="catalytic activity">
    <reaction evidence="16 17">
        <text>di-trans,octa-cis-undecaprenyl diphosphate + H2O = di-trans,octa-cis-undecaprenyl phosphate + phosphate + H(+)</text>
        <dbReference type="Rhea" id="RHEA:28094"/>
        <dbReference type="ChEBI" id="CHEBI:15377"/>
        <dbReference type="ChEBI" id="CHEBI:15378"/>
        <dbReference type="ChEBI" id="CHEBI:43474"/>
        <dbReference type="ChEBI" id="CHEBI:58405"/>
        <dbReference type="ChEBI" id="CHEBI:60392"/>
        <dbReference type="EC" id="3.6.1.27"/>
    </reaction>
</comment>
<keyword evidence="10 17" id="KW-1133">Transmembrane helix</keyword>
<accession>A0ABS2GL51</accession>
<feature type="transmembrane region" description="Helical" evidence="17">
    <location>
        <begin position="94"/>
        <end position="111"/>
    </location>
</feature>
<evidence type="ECO:0000256" key="8">
    <source>
        <dbReference type="ARBA" id="ARBA00022960"/>
    </source>
</evidence>
<evidence type="ECO:0000256" key="1">
    <source>
        <dbReference type="ARBA" id="ARBA00004651"/>
    </source>
</evidence>
<comment type="miscellaneous">
    <text evidence="17">Bacitracin is thought to be involved in the inhibition of peptidoglycan synthesis by sequestering undecaprenyl diphosphate, thereby reducing the pool of lipid carrier available.</text>
</comment>
<evidence type="ECO:0000256" key="7">
    <source>
        <dbReference type="ARBA" id="ARBA00022801"/>
    </source>
</evidence>
<dbReference type="PANTHER" id="PTHR30622">
    <property type="entry name" value="UNDECAPRENYL-DIPHOSPHATASE"/>
    <property type="match status" value="1"/>
</dbReference>
<comment type="caution">
    <text evidence="18">The sequence shown here is derived from an EMBL/GenBank/DDBJ whole genome shotgun (WGS) entry which is preliminary data.</text>
</comment>
<keyword evidence="6 17" id="KW-0812">Transmembrane</keyword>
<dbReference type="Proteomes" id="UP000724149">
    <property type="component" value="Unassembled WGS sequence"/>
</dbReference>
<dbReference type="HAMAP" id="MF_01006">
    <property type="entry name" value="Undec_diphosphatase"/>
    <property type="match status" value="1"/>
</dbReference>
<reference evidence="18 19" key="1">
    <citation type="journal article" date="2021" name="Sci. Rep.">
        <title>The distribution of antibiotic resistance genes in chicken gut microbiota commensals.</title>
        <authorList>
            <person name="Juricova H."/>
            <person name="Matiasovicova J."/>
            <person name="Kubasova T."/>
            <person name="Cejkova D."/>
            <person name="Rychlik I."/>
        </authorList>
    </citation>
    <scope>NUCLEOTIDE SEQUENCE [LARGE SCALE GENOMIC DNA]</scope>
    <source>
        <strain evidence="18 19">An564</strain>
    </source>
</reference>
<keyword evidence="8 17" id="KW-0133">Cell shape</keyword>
<comment type="subcellular location">
    <subcellularLocation>
        <location evidence="1 17">Cell membrane</location>
        <topology evidence="1 17">Multi-pass membrane protein</topology>
    </subcellularLocation>
</comment>
<organism evidence="18 19">
    <name type="scientific">Hydrogenoanaerobacterium saccharovorans</name>
    <dbReference type="NCBI Taxonomy" id="474960"/>
    <lineage>
        <taxon>Bacteria</taxon>
        <taxon>Bacillati</taxon>
        <taxon>Bacillota</taxon>
        <taxon>Clostridia</taxon>
        <taxon>Eubacteriales</taxon>
        <taxon>Oscillospiraceae</taxon>
        <taxon>Hydrogenoanaerobacterium</taxon>
    </lineage>
</organism>
<keyword evidence="7 17" id="KW-0378">Hydrolase</keyword>
<evidence type="ECO:0000256" key="5">
    <source>
        <dbReference type="ARBA" id="ARBA00022475"/>
    </source>
</evidence>
<evidence type="ECO:0000256" key="16">
    <source>
        <dbReference type="ARBA" id="ARBA00047594"/>
    </source>
</evidence>
<evidence type="ECO:0000256" key="13">
    <source>
        <dbReference type="ARBA" id="ARBA00023316"/>
    </source>
</evidence>
<comment type="similarity">
    <text evidence="2 17">Belongs to the UppP family.</text>
</comment>
<protein>
    <recommendedName>
        <fullName evidence="4 17">Undecaprenyl-diphosphatase</fullName>
        <ecNumber evidence="3 17">3.6.1.27</ecNumber>
    </recommendedName>
    <alternativeName>
        <fullName evidence="15 17">Bacitracin resistance protein</fullName>
    </alternativeName>
    <alternativeName>
        <fullName evidence="14 17">Undecaprenyl pyrophosphate phosphatase</fullName>
    </alternativeName>
</protein>
<keyword evidence="11 17" id="KW-0472">Membrane</keyword>
<keyword evidence="5 17" id="KW-1003">Cell membrane</keyword>
<dbReference type="EC" id="3.6.1.27" evidence="3 17"/>
<keyword evidence="19" id="KW-1185">Reference proteome</keyword>